<accession>A0A4Y2BL93</accession>
<proteinExistence type="predicted"/>
<name>A0A4Y2BL93_ARAVE</name>
<evidence type="ECO:0000313" key="2">
    <source>
        <dbReference type="EMBL" id="GBL92713.1"/>
    </source>
</evidence>
<feature type="region of interest" description="Disordered" evidence="1">
    <location>
        <begin position="66"/>
        <end position="88"/>
    </location>
</feature>
<evidence type="ECO:0000256" key="1">
    <source>
        <dbReference type="SAM" id="MobiDB-lite"/>
    </source>
</evidence>
<dbReference type="EMBL" id="BGPR01000088">
    <property type="protein sequence ID" value="GBL92713.1"/>
    <property type="molecule type" value="Genomic_DNA"/>
</dbReference>
<sequence>MREWQKRWDLNVVDRPTYEVLPKVSLKPAGLPRELAIFVSAHGPFPVYLKKIAVRGGLAERSRLWGRRVPGSKPDSTEDPPCMGPVAR</sequence>
<evidence type="ECO:0000313" key="3">
    <source>
        <dbReference type="Proteomes" id="UP000499080"/>
    </source>
</evidence>
<keyword evidence="3" id="KW-1185">Reference proteome</keyword>
<dbReference type="AlphaFoldDB" id="A0A4Y2BL93"/>
<organism evidence="2 3">
    <name type="scientific">Araneus ventricosus</name>
    <name type="common">Orbweaver spider</name>
    <name type="synonym">Epeira ventricosa</name>
    <dbReference type="NCBI Taxonomy" id="182803"/>
    <lineage>
        <taxon>Eukaryota</taxon>
        <taxon>Metazoa</taxon>
        <taxon>Ecdysozoa</taxon>
        <taxon>Arthropoda</taxon>
        <taxon>Chelicerata</taxon>
        <taxon>Arachnida</taxon>
        <taxon>Araneae</taxon>
        <taxon>Araneomorphae</taxon>
        <taxon>Entelegynae</taxon>
        <taxon>Araneoidea</taxon>
        <taxon>Araneidae</taxon>
        <taxon>Araneus</taxon>
    </lineage>
</organism>
<gene>
    <name evidence="2" type="ORF">AVEN_119104_1</name>
</gene>
<reference evidence="2 3" key="1">
    <citation type="journal article" date="2019" name="Sci. Rep.">
        <title>Orb-weaving spider Araneus ventricosus genome elucidates the spidroin gene catalogue.</title>
        <authorList>
            <person name="Kono N."/>
            <person name="Nakamura H."/>
            <person name="Ohtoshi R."/>
            <person name="Moran D.A.P."/>
            <person name="Shinohara A."/>
            <person name="Yoshida Y."/>
            <person name="Fujiwara M."/>
            <person name="Mori M."/>
            <person name="Tomita M."/>
            <person name="Arakawa K."/>
        </authorList>
    </citation>
    <scope>NUCLEOTIDE SEQUENCE [LARGE SCALE GENOMIC DNA]</scope>
</reference>
<dbReference type="Proteomes" id="UP000499080">
    <property type="component" value="Unassembled WGS sequence"/>
</dbReference>
<protein>
    <submittedName>
        <fullName evidence="2">Uncharacterized protein</fullName>
    </submittedName>
</protein>
<comment type="caution">
    <text evidence="2">The sequence shown here is derived from an EMBL/GenBank/DDBJ whole genome shotgun (WGS) entry which is preliminary data.</text>
</comment>